<evidence type="ECO:0000313" key="3">
    <source>
        <dbReference type="Proteomes" id="UP000238924"/>
    </source>
</evidence>
<protein>
    <submittedName>
        <fullName evidence="2">Membrane protein</fullName>
    </submittedName>
</protein>
<keyword evidence="1" id="KW-0812">Transmembrane</keyword>
<feature type="transmembrane region" description="Helical" evidence="1">
    <location>
        <begin position="40"/>
        <end position="69"/>
    </location>
</feature>
<feature type="transmembrane region" description="Helical" evidence="1">
    <location>
        <begin position="81"/>
        <end position="99"/>
    </location>
</feature>
<feature type="transmembrane region" description="Helical" evidence="1">
    <location>
        <begin position="140"/>
        <end position="160"/>
    </location>
</feature>
<keyword evidence="1" id="KW-0472">Membrane</keyword>
<organism evidence="2 3">
    <name type="scientific">Brachyspira murdochii</name>
    <dbReference type="NCBI Taxonomy" id="84378"/>
    <lineage>
        <taxon>Bacteria</taxon>
        <taxon>Pseudomonadati</taxon>
        <taxon>Spirochaetota</taxon>
        <taxon>Spirochaetia</taxon>
        <taxon>Brachyspirales</taxon>
        <taxon>Brachyspiraceae</taxon>
        <taxon>Brachyspira</taxon>
    </lineage>
</organism>
<proteinExistence type="predicted"/>
<name>A0ABX5B4G3_9SPIR</name>
<feature type="transmembrane region" description="Helical" evidence="1">
    <location>
        <begin position="12"/>
        <end position="34"/>
    </location>
</feature>
<reference evidence="2 3" key="1">
    <citation type="submission" date="2014-04" db="EMBL/GenBank/DDBJ databases">
        <title>Whole genome sequence of 'Brachyspira hampsonii' D13-03603F2.</title>
        <authorList>
            <person name="Patterson A.H."/>
            <person name="Chaban B."/>
            <person name="Fernando C."/>
            <person name="Harding J.C."/>
            <person name="Hill J.E."/>
        </authorList>
    </citation>
    <scope>NUCLEOTIDE SEQUENCE [LARGE SCALE GENOMIC DNA]</scope>
    <source>
        <strain evidence="2 3">D13-03603F2</strain>
    </source>
</reference>
<accession>A0ABX5B4G3</accession>
<comment type="caution">
    <text evidence="2">The sequence shown here is derived from an EMBL/GenBank/DDBJ whole genome shotgun (WGS) entry which is preliminary data.</text>
</comment>
<keyword evidence="3" id="KW-1185">Reference proteome</keyword>
<gene>
    <name evidence="2" type="ORF">DJ52_06375</name>
</gene>
<dbReference type="EMBL" id="JJMJ01000099">
    <property type="protein sequence ID" value="PPS22180.1"/>
    <property type="molecule type" value="Genomic_DNA"/>
</dbReference>
<dbReference type="Proteomes" id="UP000238924">
    <property type="component" value="Unassembled WGS sequence"/>
</dbReference>
<sequence length="171" mass="19606">MKSLVIRKTNINALILILLTFISLASPIAVHYFGLSGKEFLPIFFALSLGAYILNPLFLILLSIISPLINYFLTNMPMHPTLYFLIFEGIVFSSIVLFFRNKNVSFILITLFAFIFARFSSIILTFIFDISIDAWFRGVLSGYKGIIVNFVFSVLMYFIFKENNVKDIINE</sequence>
<evidence type="ECO:0000313" key="2">
    <source>
        <dbReference type="EMBL" id="PPS22180.1"/>
    </source>
</evidence>
<keyword evidence="1" id="KW-1133">Transmembrane helix</keyword>
<dbReference type="RefSeq" id="WP_013114994.1">
    <property type="nucleotide sequence ID" value="NZ_JAWLQH010000001.1"/>
</dbReference>
<evidence type="ECO:0000256" key="1">
    <source>
        <dbReference type="SAM" id="Phobius"/>
    </source>
</evidence>
<feature type="transmembrane region" description="Helical" evidence="1">
    <location>
        <begin position="105"/>
        <end position="128"/>
    </location>
</feature>